<dbReference type="RefSeq" id="WP_106257907.1">
    <property type="nucleotide sequence ID" value="NZ_CAWNSW010000040.1"/>
</dbReference>
<reference evidence="1 2" key="2">
    <citation type="submission" date="2018-03" db="EMBL/GenBank/DDBJ databases">
        <title>The ancient ancestry and fast evolution of plastids.</title>
        <authorList>
            <person name="Moore K.R."/>
            <person name="Magnabosco C."/>
            <person name="Momper L."/>
            <person name="Gold D.A."/>
            <person name="Bosak T."/>
            <person name="Fournier G.P."/>
        </authorList>
    </citation>
    <scope>NUCLEOTIDE SEQUENCE [LARGE SCALE GENOMIC DNA]</scope>
    <source>
        <strain evidence="1 2">ULC18</strain>
    </source>
</reference>
<keyword evidence="2" id="KW-1185">Reference proteome</keyword>
<dbReference type="Proteomes" id="UP000239576">
    <property type="component" value="Unassembled WGS sequence"/>
</dbReference>
<evidence type="ECO:0000313" key="2">
    <source>
        <dbReference type="Proteomes" id="UP000239576"/>
    </source>
</evidence>
<sequence length="102" mass="11134">MAATLEGIKTIPTIPRQGEQYLSVNLALVSLPELVTVAQALGFKTEVVQIHQRSGTEVHALLWEGMMTEAAADFDERVDALADRIDTKAIRSVRGGWTQQTA</sequence>
<proteinExistence type="predicted"/>
<reference evidence="2" key="1">
    <citation type="submission" date="2018-02" db="EMBL/GenBank/DDBJ databases">
        <authorList>
            <person name="Moore K."/>
            <person name="Momper L."/>
        </authorList>
    </citation>
    <scope>NUCLEOTIDE SEQUENCE [LARGE SCALE GENOMIC DNA]</scope>
    <source>
        <strain evidence="2">ULC18</strain>
    </source>
</reference>
<accession>A0A2T1E1L3</accession>
<comment type="caution">
    <text evidence="1">The sequence shown here is derived from an EMBL/GenBank/DDBJ whole genome shotgun (WGS) entry which is preliminary data.</text>
</comment>
<gene>
    <name evidence="1" type="ORF">C7B82_19265</name>
</gene>
<evidence type="ECO:0000313" key="1">
    <source>
        <dbReference type="EMBL" id="PSB26646.1"/>
    </source>
</evidence>
<protein>
    <submittedName>
        <fullName evidence="1">Uncharacterized protein</fullName>
    </submittedName>
</protein>
<dbReference type="EMBL" id="PVWK01000102">
    <property type="protein sequence ID" value="PSB26646.1"/>
    <property type="molecule type" value="Genomic_DNA"/>
</dbReference>
<name>A0A2T1E1L3_9CYAN</name>
<dbReference type="OrthoDB" id="582564at2"/>
<organism evidence="1 2">
    <name type="scientific">Stenomitos frigidus ULC18</name>
    <dbReference type="NCBI Taxonomy" id="2107698"/>
    <lineage>
        <taxon>Bacteria</taxon>
        <taxon>Bacillati</taxon>
        <taxon>Cyanobacteriota</taxon>
        <taxon>Cyanophyceae</taxon>
        <taxon>Leptolyngbyales</taxon>
        <taxon>Leptolyngbyaceae</taxon>
        <taxon>Stenomitos</taxon>
    </lineage>
</organism>
<dbReference type="AlphaFoldDB" id="A0A2T1E1L3"/>